<dbReference type="EMBL" id="FTPU01000041">
    <property type="protein sequence ID" value="SIT98106.1"/>
    <property type="molecule type" value="Genomic_DNA"/>
</dbReference>
<dbReference type="STRING" id="1121284.SAMN05660493_02839"/>
<dbReference type="Proteomes" id="UP000187261">
    <property type="component" value="Unassembled WGS sequence"/>
</dbReference>
<keyword evidence="2" id="KW-1185">Reference proteome</keyword>
<name>A0A1U7PX27_9FLAO</name>
<dbReference type="OrthoDB" id="1139144at2"/>
<proteinExistence type="predicted"/>
<evidence type="ECO:0000313" key="1">
    <source>
        <dbReference type="EMBL" id="SIT98106.1"/>
    </source>
</evidence>
<sequence length="117" mass="13251">MTVKDLIGNYMVQGTNQDDTGIVYHGTLSLATDINNRIIARWEIGNHIQKGSGFFKDEILVINFSYVGDDDLAYKGVAVYRCLGKDLLDGFWSEDHGNPRFLGSEYCRRITEQDLLN</sequence>
<dbReference type="AlphaFoldDB" id="A0A1U7PX27"/>
<gene>
    <name evidence="1" type="ORF">SAMN05660493_02839</name>
</gene>
<evidence type="ECO:0000313" key="2">
    <source>
        <dbReference type="Proteomes" id="UP000187261"/>
    </source>
</evidence>
<organism evidence="1 2">
    <name type="scientific">Epilithonimonas bovis DSM 19482</name>
    <dbReference type="NCBI Taxonomy" id="1121284"/>
    <lineage>
        <taxon>Bacteria</taxon>
        <taxon>Pseudomonadati</taxon>
        <taxon>Bacteroidota</taxon>
        <taxon>Flavobacteriia</taxon>
        <taxon>Flavobacteriales</taxon>
        <taxon>Weeksellaceae</taxon>
        <taxon>Chryseobacterium group</taxon>
        <taxon>Epilithonimonas</taxon>
    </lineage>
</organism>
<accession>A0A1U7PX27</accession>
<dbReference type="RefSeq" id="WP_076784201.1">
    <property type="nucleotide sequence ID" value="NZ_FTPU01000041.1"/>
</dbReference>
<reference evidence="2" key="1">
    <citation type="submission" date="2016-10" db="EMBL/GenBank/DDBJ databases">
        <authorList>
            <person name="Varghese N."/>
            <person name="Submissions S."/>
        </authorList>
    </citation>
    <scope>NUCLEOTIDE SEQUENCE [LARGE SCALE GENOMIC DNA]</scope>
    <source>
        <strain evidence="2">DSM 19482</strain>
    </source>
</reference>
<protein>
    <submittedName>
        <fullName evidence="1">Uncharacterized protein</fullName>
    </submittedName>
</protein>